<dbReference type="Proteomes" id="UP001183176">
    <property type="component" value="Unassembled WGS sequence"/>
</dbReference>
<gene>
    <name evidence="2" type="ORF">RM423_22615</name>
</gene>
<organism evidence="2 3">
    <name type="scientific">Jatrophihabitans lederbergiae</name>
    <dbReference type="NCBI Taxonomy" id="3075547"/>
    <lineage>
        <taxon>Bacteria</taxon>
        <taxon>Bacillati</taxon>
        <taxon>Actinomycetota</taxon>
        <taxon>Actinomycetes</taxon>
        <taxon>Jatrophihabitantales</taxon>
        <taxon>Jatrophihabitantaceae</taxon>
        <taxon>Jatrophihabitans</taxon>
    </lineage>
</organism>
<evidence type="ECO:0000313" key="2">
    <source>
        <dbReference type="EMBL" id="MDT0264167.1"/>
    </source>
</evidence>
<proteinExistence type="predicted"/>
<accession>A0ABU2JGQ0</accession>
<reference evidence="3" key="1">
    <citation type="submission" date="2023-07" db="EMBL/GenBank/DDBJ databases">
        <title>30 novel species of actinomycetes from the DSMZ collection.</title>
        <authorList>
            <person name="Nouioui I."/>
        </authorList>
    </citation>
    <scope>NUCLEOTIDE SEQUENCE [LARGE SCALE GENOMIC DNA]</scope>
    <source>
        <strain evidence="3">DSM 44399</strain>
    </source>
</reference>
<feature type="compositionally biased region" description="Low complexity" evidence="1">
    <location>
        <begin position="138"/>
        <end position="148"/>
    </location>
</feature>
<keyword evidence="3" id="KW-1185">Reference proteome</keyword>
<evidence type="ECO:0000256" key="1">
    <source>
        <dbReference type="SAM" id="MobiDB-lite"/>
    </source>
</evidence>
<protein>
    <submittedName>
        <fullName evidence="2">Uncharacterized protein</fullName>
    </submittedName>
</protein>
<feature type="region of interest" description="Disordered" evidence="1">
    <location>
        <begin position="111"/>
        <end position="148"/>
    </location>
</feature>
<name>A0ABU2JGQ0_9ACTN</name>
<evidence type="ECO:0000313" key="3">
    <source>
        <dbReference type="Proteomes" id="UP001183176"/>
    </source>
</evidence>
<dbReference type="EMBL" id="JAVREH010000074">
    <property type="protein sequence ID" value="MDT0264167.1"/>
    <property type="molecule type" value="Genomic_DNA"/>
</dbReference>
<sequence>MRSSRPVASIGWPSASAHRRANSWRRVLILDEAAGEGDVGQDLVQPGPHRVVHQARVGDVFAALGGVRKAPAHLRRPTSVHQVDDELHLVQALEVGDLGLVPGLGQEPFDARRGTPRAPATGQQALRALKVGHDRSSRATASRAAQRR</sequence>
<comment type="caution">
    <text evidence="2">The sequence shown here is derived from an EMBL/GenBank/DDBJ whole genome shotgun (WGS) entry which is preliminary data.</text>
</comment>